<gene>
    <name evidence="1" type="ORF">EPD60_09240</name>
</gene>
<name>A0A4R1BB20_9BACT</name>
<dbReference type="SUPFAM" id="SSF52402">
    <property type="entry name" value="Adenine nucleotide alpha hydrolases-like"/>
    <property type="match status" value="1"/>
</dbReference>
<dbReference type="AlphaFoldDB" id="A0A4R1BB20"/>
<keyword evidence="2" id="KW-1185">Reference proteome</keyword>
<dbReference type="Gene3D" id="3.40.50.620">
    <property type="entry name" value="HUPs"/>
    <property type="match status" value="1"/>
</dbReference>
<proteinExistence type="predicted"/>
<evidence type="ECO:0000313" key="2">
    <source>
        <dbReference type="Proteomes" id="UP000295334"/>
    </source>
</evidence>
<dbReference type="InterPro" id="IPR014729">
    <property type="entry name" value="Rossmann-like_a/b/a_fold"/>
</dbReference>
<dbReference type="Proteomes" id="UP000295334">
    <property type="component" value="Unassembled WGS sequence"/>
</dbReference>
<evidence type="ECO:0000313" key="1">
    <source>
        <dbReference type="EMBL" id="TCJ14181.1"/>
    </source>
</evidence>
<dbReference type="EMBL" id="SJZI01000042">
    <property type="protein sequence ID" value="TCJ14181.1"/>
    <property type="molecule type" value="Genomic_DNA"/>
</dbReference>
<dbReference type="NCBIfam" id="TIGR03573">
    <property type="entry name" value="WbuX"/>
    <property type="match status" value="1"/>
</dbReference>
<dbReference type="OrthoDB" id="702at2"/>
<sequence length="376" mass="42985">MKYCKNCLNVDTRPNIKFTEDGLCPPCANYLHPQEIDWDERREELKEAIEFGRQHSNSGYDCIIGVSGGKDSTRQALYVKEALGMNPLLVSLNYPPEQMSERGARNLSNLVSLGFDCVNVGCSPQIWRKLMRTAFFEFGNWAKATEIALFSSVPRAAIAYQIPLIWWGENAAVVLGDLGMKGKSGSDGNRLKYSNTLAGGDISWILKEGLSKHEVLQYTYPSDEEMERAKLRIVFLAHFWKDFSIYTNGNVTSMRGLDVRPEDIHGNADHWGTSMLDEDFFIMNMMIKWLKFGFGRASDNINEEIRYGRVSREEGIRIVELFDGKCSKEIIEEFCDYIEISVKEFWEVVDRYANKELFERKSEGVYIPKFKVGTGL</sequence>
<protein>
    <submittedName>
        <fullName evidence="1">N-acetyl sugar amidotransferase</fullName>
    </submittedName>
</protein>
<dbReference type="GO" id="GO:0016740">
    <property type="term" value="F:transferase activity"/>
    <property type="evidence" value="ECO:0007669"/>
    <property type="project" value="UniProtKB-KW"/>
</dbReference>
<accession>A0A4R1BB20</accession>
<keyword evidence="1" id="KW-0808">Transferase</keyword>
<organism evidence="1 2">
    <name type="scientific">Flaviaesturariibacter flavus</name>
    <dbReference type="NCBI Taxonomy" id="2502780"/>
    <lineage>
        <taxon>Bacteria</taxon>
        <taxon>Pseudomonadati</taxon>
        <taxon>Bacteroidota</taxon>
        <taxon>Chitinophagia</taxon>
        <taxon>Chitinophagales</taxon>
        <taxon>Chitinophagaceae</taxon>
        <taxon>Flaviaestuariibacter</taxon>
    </lineage>
</organism>
<dbReference type="RefSeq" id="WP_131449055.1">
    <property type="nucleotide sequence ID" value="NZ_SJZI01000042.1"/>
</dbReference>
<comment type="caution">
    <text evidence="1">The sequence shown here is derived from an EMBL/GenBank/DDBJ whole genome shotgun (WGS) entry which is preliminary data.</text>
</comment>
<dbReference type="InterPro" id="IPR020022">
    <property type="entry name" value="N-acetyl_sugar_amidoTrfase"/>
</dbReference>
<reference evidence="1 2" key="1">
    <citation type="submission" date="2019-03" db="EMBL/GenBank/DDBJ databases">
        <authorList>
            <person name="Kim M.K.M."/>
        </authorList>
    </citation>
    <scope>NUCLEOTIDE SEQUENCE [LARGE SCALE GENOMIC DNA]</scope>
    <source>
        <strain evidence="1 2">17J68-12</strain>
    </source>
</reference>